<feature type="region of interest" description="Disordered" evidence="1">
    <location>
        <begin position="20"/>
        <end position="185"/>
    </location>
</feature>
<evidence type="ECO:0000313" key="3">
    <source>
        <dbReference type="Proteomes" id="UP001049176"/>
    </source>
</evidence>
<feature type="compositionally biased region" description="Low complexity" evidence="1">
    <location>
        <begin position="84"/>
        <end position="108"/>
    </location>
</feature>
<keyword evidence="3" id="KW-1185">Reference proteome</keyword>
<reference evidence="2" key="1">
    <citation type="journal article" date="2021" name="Genome Biol. Evol.">
        <title>The assembled and annotated genome of the fairy-ring fungus Marasmius oreades.</title>
        <authorList>
            <person name="Hiltunen M."/>
            <person name="Ament-Velasquez S.L."/>
            <person name="Johannesson H."/>
        </authorList>
    </citation>
    <scope>NUCLEOTIDE SEQUENCE</scope>
    <source>
        <strain evidence="2">03SP1</strain>
    </source>
</reference>
<sequence length="255" mass="27236">MDGTSFDIVHVAGIREATASVSSLSKVTSEGHPIAHPSSVLPQPETTSSLDSSLQFELASFPSASPQPESAFFLDSPPQPQFTSSSESLQLQSASSSKSPQLQSTPSSESLPIDETTSFSNSPSLSTTGRMLTSTSTQLVASNTNSISNSPEASTSTELNNIEMAPPPSSSKEGSSRAEKIKPKPYKASRPIIRGMKNPNKVLKCGTTGTPINLCKAFYIEYYGPDATQGAFYKWLANIDQDLWESFVKKAKKTT</sequence>
<dbReference type="EMBL" id="CM032187">
    <property type="protein sequence ID" value="KAG7090268.1"/>
    <property type="molecule type" value="Genomic_DNA"/>
</dbReference>
<evidence type="ECO:0000313" key="2">
    <source>
        <dbReference type="EMBL" id="KAG7090268.1"/>
    </source>
</evidence>
<proteinExistence type="predicted"/>
<evidence type="ECO:0000256" key="1">
    <source>
        <dbReference type="SAM" id="MobiDB-lite"/>
    </source>
</evidence>
<comment type="caution">
    <text evidence="2">The sequence shown here is derived from an EMBL/GenBank/DDBJ whole genome shotgun (WGS) entry which is preliminary data.</text>
</comment>
<dbReference type="Proteomes" id="UP001049176">
    <property type="component" value="Chromosome 7"/>
</dbReference>
<dbReference type="KEGG" id="more:E1B28_011865"/>
<dbReference type="AlphaFoldDB" id="A0A9P7RWF7"/>
<gene>
    <name evidence="2" type="ORF">E1B28_011865</name>
</gene>
<feature type="compositionally biased region" description="Polar residues" evidence="1">
    <location>
        <begin position="115"/>
        <end position="160"/>
    </location>
</feature>
<feature type="compositionally biased region" description="Polar residues" evidence="1">
    <location>
        <begin position="40"/>
        <end position="55"/>
    </location>
</feature>
<organism evidence="2 3">
    <name type="scientific">Marasmius oreades</name>
    <name type="common">fairy-ring Marasmius</name>
    <dbReference type="NCBI Taxonomy" id="181124"/>
    <lineage>
        <taxon>Eukaryota</taxon>
        <taxon>Fungi</taxon>
        <taxon>Dikarya</taxon>
        <taxon>Basidiomycota</taxon>
        <taxon>Agaricomycotina</taxon>
        <taxon>Agaricomycetes</taxon>
        <taxon>Agaricomycetidae</taxon>
        <taxon>Agaricales</taxon>
        <taxon>Marasmiineae</taxon>
        <taxon>Marasmiaceae</taxon>
        <taxon>Marasmius</taxon>
    </lineage>
</organism>
<dbReference type="GeneID" id="66080940"/>
<name>A0A9P7RWF7_9AGAR</name>
<dbReference type="RefSeq" id="XP_043006738.1">
    <property type="nucleotide sequence ID" value="XM_043156923.1"/>
</dbReference>
<protein>
    <submittedName>
        <fullName evidence="2">Uncharacterized protein</fullName>
    </submittedName>
</protein>
<accession>A0A9P7RWF7</accession>